<accession>D1FQ15</accession>
<dbReference type="SUPFAM" id="SSF50370">
    <property type="entry name" value="Ricin B-like lectins"/>
    <property type="match status" value="1"/>
</dbReference>
<evidence type="ECO:0000313" key="2">
    <source>
        <dbReference type="EMBL" id="ACZ28270.1"/>
    </source>
</evidence>
<dbReference type="CDD" id="cd00161">
    <property type="entry name" value="beta-trefoil_Ricin-like"/>
    <property type="match status" value="1"/>
</dbReference>
<dbReference type="AlphaFoldDB" id="D1FQ15"/>
<feature type="chain" id="PRO_5003021799" evidence="1">
    <location>
        <begin position="19"/>
        <end position="150"/>
    </location>
</feature>
<feature type="signal peptide" evidence="1">
    <location>
        <begin position="1"/>
        <end position="18"/>
    </location>
</feature>
<organism evidence="2">
    <name type="scientific">Simulium nigrimanum</name>
    <name type="common">Black fly</name>
    <dbReference type="NCBI Taxonomy" id="683695"/>
    <lineage>
        <taxon>Eukaryota</taxon>
        <taxon>Metazoa</taxon>
        <taxon>Ecdysozoa</taxon>
        <taxon>Arthropoda</taxon>
        <taxon>Hexapoda</taxon>
        <taxon>Insecta</taxon>
        <taxon>Pterygota</taxon>
        <taxon>Neoptera</taxon>
        <taxon>Endopterygota</taxon>
        <taxon>Diptera</taxon>
        <taxon>Nematocera</taxon>
        <taxon>Chironomoidea</taxon>
        <taxon>Simuliidae</taxon>
        <taxon>Simulium</taxon>
    </lineage>
</organism>
<evidence type="ECO:0000256" key="1">
    <source>
        <dbReference type="SAM" id="SignalP"/>
    </source>
</evidence>
<name>D1FQ15_SIMNI</name>
<sequence length="150" mass="16981">MRITASFILLGLASLGAANVIGDGNCVTIMDGDLVMHERKPDQPFNNFLYMVNKGQEYNDQRWILESMGGDFYRLKNEHSNRYLILGDRYPITYHAPSIRATDHFKFVPDGNGTYDIVSRGNMHLQSQGLDYAVATSPNKQVFSVKKCQE</sequence>
<dbReference type="Gene3D" id="2.80.10.50">
    <property type="match status" value="1"/>
</dbReference>
<protein>
    <submittedName>
        <fullName evidence="2">Erythema protein</fullName>
    </submittedName>
</protein>
<dbReference type="InterPro" id="IPR035992">
    <property type="entry name" value="Ricin_B-like_lectins"/>
</dbReference>
<dbReference type="EMBL" id="EZ419915">
    <property type="protein sequence ID" value="ACZ28270.1"/>
    <property type="molecule type" value="mRNA"/>
</dbReference>
<reference evidence="2" key="1">
    <citation type="submission" date="2009-10" db="EMBL/GenBank/DDBJ databases">
        <title>An Insight into the Sialotranscriptome of Simulium nigrimanum, a Black Fly Associated with Fogo Selvagem in South America.</title>
        <authorList>
            <person name="Ribeiro J.M.C."/>
            <person name="Valenzuela J.G."/>
            <person name="Pham V.M."/>
            <person name="Kleeman L."/>
            <person name="Barbian K.D."/>
            <person name="Favreau A.J."/>
            <person name="Eaton D.P."/>
            <person name="Aoki V."/>
            <person name="Hans-Filho G."/>
            <person name="Rivitti E.A."/>
            <person name="Diaz L.A."/>
        </authorList>
    </citation>
    <scope>NUCLEOTIDE SEQUENCE</scope>
    <source>
        <tissue evidence="2">Salivary glands</tissue>
    </source>
</reference>
<keyword evidence="1" id="KW-0732">Signal</keyword>
<proteinExistence type="evidence at transcript level"/>